<evidence type="ECO:0000313" key="1">
    <source>
        <dbReference type="EMBL" id="GAA0165399.1"/>
    </source>
</evidence>
<dbReference type="AlphaFoldDB" id="A0AAV3QNT1"/>
<protein>
    <submittedName>
        <fullName evidence="1">Uncharacterized protein</fullName>
    </submittedName>
</protein>
<accession>A0AAV3QNT1</accession>
<organism evidence="1 2">
    <name type="scientific">Lithospermum erythrorhizon</name>
    <name type="common">Purple gromwell</name>
    <name type="synonym">Lithospermum officinale var. erythrorhizon</name>
    <dbReference type="NCBI Taxonomy" id="34254"/>
    <lineage>
        <taxon>Eukaryota</taxon>
        <taxon>Viridiplantae</taxon>
        <taxon>Streptophyta</taxon>
        <taxon>Embryophyta</taxon>
        <taxon>Tracheophyta</taxon>
        <taxon>Spermatophyta</taxon>
        <taxon>Magnoliopsida</taxon>
        <taxon>eudicotyledons</taxon>
        <taxon>Gunneridae</taxon>
        <taxon>Pentapetalae</taxon>
        <taxon>asterids</taxon>
        <taxon>lamiids</taxon>
        <taxon>Boraginales</taxon>
        <taxon>Boraginaceae</taxon>
        <taxon>Boraginoideae</taxon>
        <taxon>Lithospermeae</taxon>
        <taxon>Lithospermum</taxon>
    </lineage>
</organism>
<name>A0AAV3QNT1_LITER</name>
<evidence type="ECO:0000313" key="2">
    <source>
        <dbReference type="Proteomes" id="UP001454036"/>
    </source>
</evidence>
<dbReference type="EMBL" id="BAABME010022269">
    <property type="protein sequence ID" value="GAA0165399.1"/>
    <property type="molecule type" value="Genomic_DNA"/>
</dbReference>
<comment type="caution">
    <text evidence="1">The sequence shown here is derived from an EMBL/GenBank/DDBJ whole genome shotgun (WGS) entry which is preliminary data.</text>
</comment>
<dbReference type="Proteomes" id="UP001454036">
    <property type="component" value="Unassembled WGS sequence"/>
</dbReference>
<sequence length="151" mass="17513">MEINARKSTNCLFDNWHRNGIPAEFLSDRSISVFRMKANDYVAQAKEGIGWPAGRGLTVEIATFKDGLTTRLREGDDRLIWFDLDSHRSAQHIWTARNKQIFEGEEQEAGVVAVRYVYAIKCRVNSWRSIVRSRANWRTCIKWGFDLAIFD</sequence>
<proteinExistence type="predicted"/>
<gene>
    <name evidence="1" type="ORF">LIER_39976</name>
</gene>
<keyword evidence="2" id="KW-1185">Reference proteome</keyword>
<reference evidence="1 2" key="1">
    <citation type="submission" date="2024-01" db="EMBL/GenBank/DDBJ databases">
        <title>The complete chloroplast genome sequence of Lithospermum erythrorhizon: insights into the phylogenetic relationship among Boraginaceae species and the maternal lineages of purple gromwells.</title>
        <authorList>
            <person name="Okada T."/>
            <person name="Watanabe K."/>
        </authorList>
    </citation>
    <scope>NUCLEOTIDE SEQUENCE [LARGE SCALE GENOMIC DNA]</scope>
</reference>